<dbReference type="RefSeq" id="WP_225911513.1">
    <property type="nucleotide sequence ID" value="NZ_AP024355.1"/>
</dbReference>
<evidence type="ECO:0000259" key="1">
    <source>
        <dbReference type="Pfam" id="PF16694"/>
    </source>
</evidence>
<organism evidence="2 3">
    <name type="scientific">Desulfuromonas versatilis</name>
    <dbReference type="NCBI Taxonomy" id="2802975"/>
    <lineage>
        <taxon>Bacteria</taxon>
        <taxon>Pseudomonadati</taxon>
        <taxon>Thermodesulfobacteriota</taxon>
        <taxon>Desulfuromonadia</taxon>
        <taxon>Desulfuromonadales</taxon>
        <taxon>Desulfuromonadaceae</taxon>
        <taxon>Desulfuromonas</taxon>
    </lineage>
</organism>
<dbReference type="EMBL" id="AP024355">
    <property type="protein sequence ID" value="BCR05657.1"/>
    <property type="molecule type" value="Genomic_DNA"/>
</dbReference>
<sequence>MRRLWWGGFLVLVLMASGERAGAVDLKETMKGILDAAAGFSPYVDAQGAISLPLGVRGEWVHLGSWVVPDEKAPGYGFHDVYTQPESVAAFRKNGVFPDGAVLVKEIRTVKTDDLTTGRASWAGEPAVWFVMVKDGKNRFAGNPLWGEGWGWALFKAEDPKKNVATSFQKDCMACHIPAKETDWVYLQGYPSLQ</sequence>
<dbReference type="CDD" id="cd20750">
    <property type="entry name" value="cyt_c_I"/>
    <property type="match status" value="1"/>
</dbReference>
<dbReference type="Pfam" id="PF16694">
    <property type="entry name" value="Cytochrome_P460"/>
    <property type="match status" value="1"/>
</dbReference>
<feature type="domain" description="Cytochrome P460" evidence="1">
    <location>
        <begin position="59"/>
        <end position="186"/>
    </location>
</feature>
<dbReference type="InterPro" id="IPR032033">
    <property type="entry name" value="Cytochrome_P460"/>
</dbReference>
<evidence type="ECO:0000313" key="2">
    <source>
        <dbReference type="EMBL" id="BCR05657.1"/>
    </source>
</evidence>
<name>A0ABM8HYI5_9BACT</name>
<reference evidence="2 3" key="2">
    <citation type="journal article" date="2021" name="Int. J. Syst. Evol. Microbiol.">
        <title>Isolation and Polyphasic Characterization of Desulfuromonas versatilis sp. Nov., an Electrogenic Bacteria Capable of Versatile Metabolism Isolated from a Graphene Oxide-Reducing Enrichment Culture.</title>
        <authorList>
            <person name="Xie L."/>
            <person name="Yoshida N."/>
            <person name="Ishii S."/>
            <person name="Meng L."/>
        </authorList>
    </citation>
    <scope>NUCLEOTIDE SEQUENCE [LARGE SCALE GENOMIC DNA]</scope>
    <source>
        <strain evidence="2 3">NIT-T3</strain>
    </source>
</reference>
<proteinExistence type="predicted"/>
<protein>
    <submittedName>
        <fullName evidence="2">C-type cytochrome</fullName>
    </submittedName>
</protein>
<dbReference type="Proteomes" id="UP001319827">
    <property type="component" value="Chromosome"/>
</dbReference>
<accession>A0ABM8HYI5</accession>
<dbReference type="Gene3D" id="3.50.70.20">
    <property type="entry name" value="Cytochrome P460"/>
    <property type="match status" value="1"/>
</dbReference>
<gene>
    <name evidence="2" type="ORF">DESUT3_27260</name>
</gene>
<dbReference type="InterPro" id="IPR038142">
    <property type="entry name" value="Cytochrome_P460_sp"/>
</dbReference>
<reference evidence="2 3" key="1">
    <citation type="journal article" date="2016" name="C (Basel)">
        <title>Selective Growth of and Electricity Production by Marine Exoelectrogenic Bacteria in Self-Aggregated Hydrogel of Microbially Reduced Graphene Oxide.</title>
        <authorList>
            <person name="Yoshida N."/>
            <person name="Goto Y."/>
            <person name="Miyata Y."/>
        </authorList>
    </citation>
    <scope>NUCLEOTIDE SEQUENCE [LARGE SCALE GENOMIC DNA]</scope>
    <source>
        <strain evidence="2 3">NIT-T3</strain>
    </source>
</reference>
<evidence type="ECO:0000313" key="3">
    <source>
        <dbReference type="Proteomes" id="UP001319827"/>
    </source>
</evidence>
<keyword evidence="3" id="KW-1185">Reference proteome</keyword>